<keyword evidence="2" id="KW-1185">Reference proteome</keyword>
<accession>A0AAV5SZX4</accession>
<evidence type="ECO:0000313" key="2">
    <source>
        <dbReference type="Proteomes" id="UP001432027"/>
    </source>
</evidence>
<protein>
    <submittedName>
        <fullName evidence="1">Uncharacterized protein</fullName>
    </submittedName>
</protein>
<organism evidence="1 2">
    <name type="scientific">Pristionchus entomophagus</name>
    <dbReference type="NCBI Taxonomy" id="358040"/>
    <lineage>
        <taxon>Eukaryota</taxon>
        <taxon>Metazoa</taxon>
        <taxon>Ecdysozoa</taxon>
        <taxon>Nematoda</taxon>
        <taxon>Chromadorea</taxon>
        <taxon>Rhabditida</taxon>
        <taxon>Rhabditina</taxon>
        <taxon>Diplogasteromorpha</taxon>
        <taxon>Diplogasteroidea</taxon>
        <taxon>Neodiplogasteridae</taxon>
        <taxon>Pristionchus</taxon>
    </lineage>
</organism>
<reference evidence="1" key="1">
    <citation type="submission" date="2023-10" db="EMBL/GenBank/DDBJ databases">
        <title>Genome assembly of Pristionchus species.</title>
        <authorList>
            <person name="Yoshida K."/>
            <person name="Sommer R.J."/>
        </authorList>
    </citation>
    <scope>NUCLEOTIDE SEQUENCE</scope>
    <source>
        <strain evidence="1">RS0144</strain>
    </source>
</reference>
<comment type="caution">
    <text evidence="1">The sequence shown here is derived from an EMBL/GenBank/DDBJ whole genome shotgun (WGS) entry which is preliminary data.</text>
</comment>
<feature type="non-terminal residue" evidence="1">
    <location>
        <position position="96"/>
    </location>
</feature>
<dbReference type="AlphaFoldDB" id="A0AAV5SZX4"/>
<gene>
    <name evidence="1" type="ORF">PENTCL1PPCAC_7231</name>
</gene>
<evidence type="ECO:0000313" key="1">
    <source>
        <dbReference type="EMBL" id="GMS85056.1"/>
    </source>
</evidence>
<dbReference type="EMBL" id="BTSX01000002">
    <property type="protein sequence ID" value="GMS85056.1"/>
    <property type="molecule type" value="Genomic_DNA"/>
</dbReference>
<feature type="non-terminal residue" evidence="1">
    <location>
        <position position="1"/>
    </location>
</feature>
<dbReference type="Proteomes" id="UP001432027">
    <property type="component" value="Unassembled WGS sequence"/>
</dbReference>
<sequence length="96" mass="10453">GFSYFQMKVMSGKAMITLTMADFCSGERLTLLTMDPNERRTVLLRRVRISVQNYKNGFAGLAPIPPIFTILVIDGAAESMSGSALTMMRAALAVCS</sequence>
<proteinExistence type="predicted"/>
<name>A0AAV5SZX4_9BILA</name>